<evidence type="ECO:0000256" key="1">
    <source>
        <dbReference type="ARBA" id="ARBA00004141"/>
    </source>
</evidence>
<feature type="transmembrane region" description="Helical" evidence="6">
    <location>
        <begin position="203"/>
        <end position="229"/>
    </location>
</feature>
<feature type="region of interest" description="Disordered" evidence="5">
    <location>
        <begin position="655"/>
        <end position="683"/>
    </location>
</feature>
<feature type="domain" description="DUF2421" evidence="7">
    <location>
        <begin position="885"/>
        <end position="1100"/>
    </location>
</feature>
<dbReference type="Pfam" id="PF10334">
    <property type="entry name" value="BRE4"/>
    <property type="match status" value="1"/>
</dbReference>
<proteinExistence type="predicted"/>
<dbReference type="InterPro" id="IPR018823">
    <property type="entry name" value="ArAE_2_N"/>
</dbReference>
<evidence type="ECO:0000313" key="10">
    <source>
        <dbReference type="EMBL" id="CAL1697182.1"/>
    </source>
</evidence>
<evidence type="ECO:0000259" key="9">
    <source>
        <dbReference type="Pfam" id="PF13515"/>
    </source>
</evidence>
<sequence length="1126" mass="126682">MATSRKYDPRMGDEESNEPEPKETRFDEGPPPQKHVRMEAKPPVGKKKVPSVMEKILHFIPIDMKWIPENCSYSKLKPVFRSAVMGWVSIIFLIVPRVAQAMGQAAFLIVVVAFLDPPSDPFIAVLEREGIFLFLVCLAWAWSTLGIFLASLARTNTDVNAPFNEILTARYVEAGPTIIFAVFIFFGSSFFLWLRVRQGPGPFIFGTVFSCICVDISMTTAVLFPYAYYSIGRAIVVPLAIHSGLCVLAAATIFPATITARYMTCFGRVLEPLNVILARHREILDMDPSSEDFKSTAATISTMVNKAEAALASAGAANRLLKRDIVWGRFAPGHLAELQWWLRRLVTRSNGMGVYFTLIDPTREKFPVTPVPSTPATPAIGTPAPSRPPSPTGERAGRPARRRLPNDQSQSSSPMRHSISQHVARHFSAGGHVRHHPSHHAHNLHYSLLHLAHNLSLSRVSTTASEQAVGVFESQRYLYLESTRLSAARSPEATALFTALLHESCDELLEKSQNALKGVQDWIGGVRQSSFGSRKKIEHVRKTKLEHLESLHQSLKEAVDHFKKEKRLRVLDPYRSAFDPKHIGTSDRFEEPPPHKFLFDCYVYEYHAMEFANLLAELLGEIIKLEKKCTRTKLWLPTLSLTKFLVWSRWDTTEDEHEDDEDPDVIRGLNPEESADLGIPQRRNPDALPPSNIVEQIFSWLYLCFSTLLSGNTLFALKAGVLSILLSLPSLLRNTAEFAYGQRFVWAIFMGQLTLARWRGDTTFGLVSRILSTILGSAVGLAVWYLSAGSSDSNPYGLAAVCAVCFPLFYFIRLYWPGPPMANVIFFVTVGLVVGYSWQNTHFPFGFHYFGWDLAWRRFLTVVAGVTAAFIFSFLPPSHTLRGYHRHMMATTVAELGSAYCAIVSFANTHRQQQHEVDRDSIIKSLIGIRLKLKRSLILKTNIVYEFSLRGKWPAERYQKILEIQLQIAYLLSHLMSVVEHLEPAWARAFLRRTRFLDSDFQGDVLAVISLISTSLRTGNPLPQITPCPLLDRFMAYTHGLNVIRQEADDDYGLPRTMTIDTLENEQYLRFSVGVNTAFGIVMRLDRLMVATKELVGEQYHIHGVGLSPLKTYRDQSGSIRPAKDA</sequence>
<feature type="compositionally biased region" description="Basic and acidic residues" evidence="5">
    <location>
        <begin position="1"/>
        <end position="28"/>
    </location>
</feature>
<feature type="region of interest" description="Disordered" evidence="5">
    <location>
        <begin position="1"/>
        <end position="41"/>
    </location>
</feature>
<feature type="domain" description="Integral membrane bound transporter" evidence="9">
    <location>
        <begin position="741"/>
        <end position="872"/>
    </location>
</feature>
<evidence type="ECO:0008006" key="12">
    <source>
        <dbReference type="Google" id="ProtNLM"/>
    </source>
</evidence>
<dbReference type="PANTHER" id="PTHR37994:SF1">
    <property type="entry name" value="ER TRANSPORTER 6TM N-TERMINAL DOMAIN-CONTAINING PROTEIN"/>
    <property type="match status" value="1"/>
</dbReference>
<dbReference type="PANTHER" id="PTHR37994">
    <property type="entry name" value="ARAE_2_N DOMAIN-CONTAINING PROTEIN-RELATED"/>
    <property type="match status" value="1"/>
</dbReference>
<evidence type="ECO:0000256" key="5">
    <source>
        <dbReference type="SAM" id="MobiDB-lite"/>
    </source>
</evidence>
<feature type="transmembrane region" description="Helical" evidence="6">
    <location>
        <begin position="700"/>
        <end position="728"/>
    </location>
</feature>
<reference evidence="11" key="1">
    <citation type="submission" date="2024-04" db="EMBL/GenBank/DDBJ databases">
        <authorList>
            <person name="Shaw F."/>
            <person name="Minotto A."/>
        </authorList>
    </citation>
    <scope>NUCLEOTIDE SEQUENCE [LARGE SCALE GENOMIC DNA]</scope>
</reference>
<dbReference type="Proteomes" id="UP001497453">
    <property type="component" value="Chromosome 1"/>
</dbReference>
<evidence type="ECO:0000256" key="3">
    <source>
        <dbReference type="ARBA" id="ARBA00022989"/>
    </source>
</evidence>
<evidence type="ECO:0000256" key="6">
    <source>
        <dbReference type="SAM" id="Phobius"/>
    </source>
</evidence>
<feature type="transmembrane region" description="Helical" evidence="6">
    <location>
        <begin position="821"/>
        <end position="839"/>
    </location>
</feature>
<keyword evidence="4 6" id="KW-0472">Membrane</keyword>
<feature type="transmembrane region" description="Helical" evidence="6">
    <location>
        <begin position="235"/>
        <end position="258"/>
    </location>
</feature>
<gene>
    <name evidence="10" type="ORF">GFSPODELE1_LOCUS1527</name>
</gene>
<feature type="transmembrane region" description="Helical" evidence="6">
    <location>
        <begin position="101"/>
        <end position="119"/>
    </location>
</feature>
<evidence type="ECO:0000313" key="11">
    <source>
        <dbReference type="Proteomes" id="UP001497453"/>
    </source>
</evidence>
<dbReference type="Pfam" id="PF10337">
    <property type="entry name" value="ArAE_2_N"/>
    <property type="match status" value="1"/>
</dbReference>
<accession>A0ABP1CSU5</accession>
<comment type="subcellular location">
    <subcellularLocation>
        <location evidence="1">Membrane</location>
        <topology evidence="1">Multi-pass membrane protein</topology>
    </subcellularLocation>
</comment>
<organism evidence="10 11">
    <name type="scientific">Somion occarium</name>
    <dbReference type="NCBI Taxonomy" id="3059160"/>
    <lineage>
        <taxon>Eukaryota</taxon>
        <taxon>Fungi</taxon>
        <taxon>Dikarya</taxon>
        <taxon>Basidiomycota</taxon>
        <taxon>Agaricomycotina</taxon>
        <taxon>Agaricomycetes</taxon>
        <taxon>Polyporales</taxon>
        <taxon>Cerrenaceae</taxon>
        <taxon>Somion</taxon>
    </lineage>
</organism>
<keyword evidence="2 6" id="KW-0812">Transmembrane</keyword>
<keyword evidence="11" id="KW-1185">Reference proteome</keyword>
<dbReference type="EMBL" id="OZ037944">
    <property type="protein sequence ID" value="CAL1697182.1"/>
    <property type="molecule type" value="Genomic_DNA"/>
</dbReference>
<evidence type="ECO:0000256" key="4">
    <source>
        <dbReference type="ARBA" id="ARBA00023136"/>
    </source>
</evidence>
<evidence type="ECO:0000256" key="2">
    <source>
        <dbReference type="ARBA" id="ARBA00022692"/>
    </source>
</evidence>
<feature type="domain" description="Putative ER transporter 6TM N-terminal" evidence="8">
    <location>
        <begin position="65"/>
        <end position="571"/>
    </location>
</feature>
<keyword evidence="3 6" id="KW-1133">Transmembrane helix</keyword>
<feature type="transmembrane region" description="Helical" evidence="6">
    <location>
        <begin position="770"/>
        <end position="787"/>
    </location>
</feature>
<feature type="transmembrane region" description="Helical" evidence="6">
    <location>
        <begin position="174"/>
        <end position="196"/>
    </location>
</feature>
<feature type="region of interest" description="Disordered" evidence="5">
    <location>
        <begin position="367"/>
        <end position="420"/>
    </location>
</feature>
<feature type="transmembrane region" description="Helical" evidence="6">
    <location>
        <begin position="859"/>
        <end position="876"/>
    </location>
</feature>
<name>A0ABP1CSU5_9APHY</name>
<dbReference type="Pfam" id="PF13515">
    <property type="entry name" value="FUSC_2"/>
    <property type="match status" value="1"/>
</dbReference>
<feature type="compositionally biased region" description="Polar residues" evidence="5">
    <location>
        <begin position="406"/>
        <end position="420"/>
    </location>
</feature>
<dbReference type="InterPro" id="IPR018820">
    <property type="entry name" value="BRE4-related_DUF2421"/>
</dbReference>
<feature type="transmembrane region" description="Helical" evidence="6">
    <location>
        <begin position="131"/>
        <end position="154"/>
    </location>
</feature>
<protein>
    <recommendedName>
        <fullName evidence="12">ER transporter 6TM N-terminal domain-containing protein</fullName>
    </recommendedName>
</protein>
<evidence type="ECO:0000259" key="8">
    <source>
        <dbReference type="Pfam" id="PF10337"/>
    </source>
</evidence>
<feature type="transmembrane region" description="Helical" evidence="6">
    <location>
        <begin position="793"/>
        <end position="812"/>
    </location>
</feature>
<dbReference type="InterPro" id="IPR049453">
    <property type="entry name" value="Memb_transporter_dom"/>
</dbReference>
<evidence type="ECO:0000259" key="7">
    <source>
        <dbReference type="Pfam" id="PF10334"/>
    </source>
</evidence>